<gene>
    <name evidence="1" type="ORF">SGFS_007700</name>
</gene>
<evidence type="ECO:0008006" key="3">
    <source>
        <dbReference type="Google" id="ProtNLM"/>
    </source>
</evidence>
<dbReference type="Proteomes" id="UP001321542">
    <property type="component" value="Chromosome"/>
</dbReference>
<dbReference type="RefSeq" id="WP_286247569.1">
    <property type="nucleotide sequence ID" value="NZ_AP018448.1"/>
</dbReference>
<reference evidence="1 2" key="1">
    <citation type="journal article" date="2010" name="ChemBioChem">
        <title>Cloning and characterization of the biosynthetic gene cluster of 16-membered macrolide antibiotic FD-891: involvement of a dual functional cytochrome P450 monooxygenase catalyzing epoxidation and hydroxylation.</title>
        <authorList>
            <person name="Kudo F."/>
            <person name="Motegi A."/>
            <person name="Mizoue K."/>
            <person name="Eguchi T."/>
        </authorList>
    </citation>
    <scope>NUCLEOTIDE SEQUENCE [LARGE SCALE GENOMIC DNA]</scope>
    <source>
        <strain evidence="1 2">A-8890</strain>
    </source>
</reference>
<dbReference type="EMBL" id="AP018448">
    <property type="protein sequence ID" value="BBC29476.1"/>
    <property type="molecule type" value="Genomic_DNA"/>
</dbReference>
<evidence type="ECO:0000313" key="2">
    <source>
        <dbReference type="Proteomes" id="UP001321542"/>
    </source>
</evidence>
<organism evidence="1 2">
    <name type="scientific">Streptomyces graminofaciens</name>
    <dbReference type="NCBI Taxonomy" id="68212"/>
    <lineage>
        <taxon>Bacteria</taxon>
        <taxon>Bacillati</taxon>
        <taxon>Actinomycetota</taxon>
        <taxon>Actinomycetes</taxon>
        <taxon>Kitasatosporales</taxon>
        <taxon>Streptomycetaceae</taxon>
        <taxon>Streptomyces</taxon>
    </lineage>
</organism>
<proteinExistence type="predicted"/>
<keyword evidence="2" id="KW-1185">Reference proteome</keyword>
<evidence type="ECO:0000313" key="1">
    <source>
        <dbReference type="EMBL" id="BBC29476.1"/>
    </source>
</evidence>
<reference evidence="1 2" key="2">
    <citation type="journal article" date="2023" name="ChemBioChem">
        <title>Acyltransferase Domain Exchange between Two Independent Type I Polyketide Synthases in the Same Producer Strain of Macrolide Antibiotics.</title>
        <authorList>
            <person name="Kudo F."/>
            <person name="Kishikawa K."/>
            <person name="Tsuboi K."/>
            <person name="Kido T."/>
            <person name="Usui T."/>
            <person name="Hashimoto J."/>
            <person name="Shin-Ya K."/>
            <person name="Miyanaga A."/>
            <person name="Eguchi T."/>
        </authorList>
    </citation>
    <scope>NUCLEOTIDE SEQUENCE [LARGE SCALE GENOMIC DNA]</scope>
    <source>
        <strain evidence="1 2">A-8890</strain>
    </source>
</reference>
<protein>
    <recommendedName>
        <fullName evidence="3">Regulatory protein</fullName>
    </recommendedName>
</protein>
<name>A0ABM7F179_9ACTN</name>
<accession>A0ABM7F179</accession>
<sequence length="201" mass="21417">MLAAYQTGTLAQFEAHAGNGVEALNLARRARRALGDRRPAVADAWLASVEALGHAAAGDRRAADKALTASRAGAEALKASEEPPPWPWVFSFTPDKVAACRVTCGARLGLSDWVISDDVEALATGHAKQRALLVLDIAAGYLAAGRVEAAFALASRALDAGLTYRSGRIVERARAVRRTLTTASPPKMVRDFDDRLHDVYL</sequence>